<sequence length="112" mass="13118">MMITELRQLEDVPSDVLWNSEALMVFPEAKVVNLPLLCSDHNPILFRSQMTNPQNREARPFRFEAAWLSHDNLDAVFKIKRKLLRRIKGIENSPRYGVSIQLETLEKEKKAR</sequence>
<evidence type="ECO:0000313" key="1">
    <source>
        <dbReference type="EMBL" id="OMP12654.1"/>
    </source>
</evidence>
<proteinExistence type="predicted"/>
<comment type="caution">
    <text evidence="1">The sequence shown here is derived from an EMBL/GenBank/DDBJ whole genome shotgun (WGS) entry which is preliminary data.</text>
</comment>
<dbReference type="AlphaFoldDB" id="A0A1R3KZZ7"/>
<protein>
    <recommendedName>
        <fullName evidence="3">Endonuclease/exonuclease/phosphatase</fullName>
    </recommendedName>
</protein>
<evidence type="ECO:0000313" key="2">
    <source>
        <dbReference type="Proteomes" id="UP000187203"/>
    </source>
</evidence>
<organism evidence="1 2">
    <name type="scientific">Corchorus olitorius</name>
    <dbReference type="NCBI Taxonomy" id="93759"/>
    <lineage>
        <taxon>Eukaryota</taxon>
        <taxon>Viridiplantae</taxon>
        <taxon>Streptophyta</taxon>
        <taxon>Embryophyta</taxon>
        <taxon>Tracheophyta</taxon>
        <taxon>Spermatophyta</taxon>
        <taxon>Magnoliopsida</taxon>
        <taxon>eudicotyledons</taxon>
        <taxon>Gunneridae</taxon>
        <taxon>Pentapetalae</taxon>
        <taxon>rosids</taxon>
        <taxon>malvids</taxon>
        <taxon>Malvales</taxon>
        <taxon>Malvaceae</taxon>
        <taxon>Grewioideae</taxon>
        <taxon>Apeibeae</taxon>
        <taxon>Corchorus</taxon>
    </lineage>
</organism>
<reference evidence="2" key="1">
    <citation type="submission" date="2013-09" db="EMBL/GenBank/DDBJ databases">
        <title>Corchorus olitorius genome sequencing.</title>
        <authorList>
            <person name="Alam M."/>
            <person name="Haque M.S."/>
            <person name="Islam M.S."/>
            <person name="Emdad E.M."/>
            <person name="Islam M.M."/>
            <person name="Ahmed B."/>
            <person name="Halim A."/>
            <person name="Hossen Q.M.M."/>
            <person name="Hossain M.Z."/>
            <person name="Ahmed R."/>
            <person name="Khan M.M."/>
            <person name="Islam R."/>
            <person name="Rashid M.M."/>
            <person name="Khan S.A."/>
            <person name="Rahman M.S."/>
            <person name="Alam M."/>
            <person name="Yahiya A.S."/>
            <person name="Khan M.S."/>
            <person name="Azam M.S."/>
            <person name="Haque T."/>
            <person name="Lashkar M.Z.H."/>
            <person name="Akhand A.I."/>
            <person name="Morshed G."/>
            <person name="Roy S."/>
            <person name="Uddin K.S."/>
            <person name="Rabeya T."/>
            <person name="Hossain A.S."/>
            <person name="Chowdhury A."/>
            <person name="Snigdha A.R."/>
            <person name="Mortoza M.S."/>
            <person name="Matin S.A."/>
            <person name="Hoque S.M.E."/>
            <person name="Islam M.K."/>
            <person name="Roy D.K."/>
            <person name="Haider R."/>
            <person name="Moosa M.M."/>
            <person name="Elias S.M."/>
            <person name="Hasan A.M."/>
            <person name="Jahan S."/>
            <person name="Shafiuddin M."/>
            <person name="Mahmood N."/>
            <person name="Shommy N.S."/>
        </authorList>
    </citation>
    <scope>NUCLEOTIDE SEQUENCE [LARGE SCALE GENOMIC DNA]</scope>
    <source>
        <strain evidence="2">cv. O-4</strain>
    </source>
</reference>
<dbReference type="OrthoDB" id="1001887at2759"/>
<gene>
    <name evidence="1" type="ORF">COLO4_02913</name>
</gene>
<dbReference type="Proteomes" id="UP000187203">
    <property type="component" value="Unassembled WGS sequence"/>
</dbReference>
<keyword evidence="2" id="KW-1185">Reference proteome</keyword>
<name>A0A1R3KZZ7_9ROSI</name>
<dbReference type="EMBL" id="AWUE01008352">
    <property type="protein sequence ID" value="OMP12654.1"/>
    <property type="molecule type" value="Genomic_DNA"/>
</dbReference>
<accession>A0A1R3KZZ7</accession>
<evidence type="ECO:0008006" key="3">
    <source>
        <dbReference type="Google" id="ProtNLM"/>
    </source>
</evidence>